<comment type="caution">
    <text evidence="1">The sequence shown here is derived from an EMBL/GenBank/DDBJ whole genome shotgun (WGS) entry which is preliminary data.</text>
</comment>
<organism evidence="1 2">
    <name type="scientific">Streptococcus urinalis 2285-97</name>
    <dbReference type="NCBI Taxonomy" id="764291"/>
    <lineage>
        <taxon>Bacteria</taxon>
        <taxon>Bacillati</taxon>
        <taxon>Bacillota</taxon>
        <taxon>Bacilli</taxon>
        <taxon>Lactobacillales</taxon>
        <taxon>Streptococcaceae</taxon>
        <taxon>Streptococcus</taxon>
    </lineage>
</organism>
<reference evidence="1 2" key="1">
    <citation type="journal article" date="2014" name="Int. J. Syst. Evol. Microbiol.">
        <title>Phylogenomics and the dynamic genome evolution of the genus Streptococcus.</title>
        <authorList>
            <consortium name="The Broad Institute Genome Sequencing Platform"/>
            <person name="Richards V.P."/>
            <person name="Palmer S.R."/>
            <person name="Pavinski Bitar P.D."/>
            <person name="Qin X."/>
            <person name="Weinstock G.M."/>
            <person name="Highlander S.K."/>
            <person name="Town C.D."/>
            <person name="Burne R.A."/>
            <person name="Stanhope M.J."/>
        </authorList>
    </citation>
    <scope>NUCLEOTIDE SEQUENCE [LARGE SCALE GENOMIC DNA]</scope>
    <source>
        <strain evidence="1 2">2285-97</strain>
    </source>
</reference>
<name>G5KGK9_9STRE</name>
<accession>G5KGK9</accession>
<dbReference type="EMBL" id="AEUZ02000001">
    <property type="protein sequence ID" value="EHJ55689.1"/>
    <property type="molecule type" value="Genomic_DNA"/>
</dbReference>
<evidence type="ECO:0000313" key="1">
    <source>
        <dbReference type="EMBL" id="EHJ55689.1"/>
    </source>
</evidence>
<dbReference type="STRING" id="764291.STRUR_1333"/>
<protein>
    <submittedName>
        <fullName evidence="1">Uncharacterized protein</fullName>
    </submittedName>
</protein>
<dbReference type="AlphaFoldDB" id="G5KGK9"/>
<evidence type="ECO:0000313" key="2">
    <source>
        <dbReference type="Proteomes" id="UP000005388"/>
    </source>
</evidence>
<gene>
    <name evidence="1" type="ORF">STRUR_1333</name>
</gene>
<dbReference type="RefSeq" id="WP_006738482.1">
    <property type="nucleotide sequence ID" value="NZ_AEUZ02000001.1"/>
</dbReference>
<dbReference type="Proteomes" id="UP000005388">
    <property type="component" value="Unassembled WGS sequence"/>
</dbReference>
<proteinExistence type="predicted"/>
<sequence>MSNLESSRQHRQLIQKLLVSVHYISLFKDEILLVEKTPSVLGESYSFQRVQNGLKEIIDIIDHLDKQRRLIESTYWYDEASFKLMNKTLEIVDNWIKGIDQLVRTCQDNLIFKSILGQNQTQAFGVLTDIFASLKIINLSLKEESVHPFLYEQIKQMKLEEKNLNQEFVDIDDQNEHL</sequence>
<keyword evidence="2" id="KW-1185">Reference proteome</keyword>